<dbReference type="HOGENOM" id="CLU_038034_8_0_5"/>
<name>Q07U96_RHOP5</name>
<gene>
    <name evidence="3" type="ordered locus">RPE_0529</name>
</gene>
<dbReference type="SUPFAM" id="SSF53807">
    <property type="entry name" value="Helical backbone' metal receptor"/>
    <property type="match status" value="1"/>
</dbReference>
<accession>Q07U96</accession>
<evidence type="ECO:0000313" key="3">
    <source>
        <dbReference type="EMBL" id="ABJ04488.1"/>
    </source>
</evidence>
<dbReference type="KEGG" id="rpe:RPE_0529"/>
<dbReference type="STRING" id="316055.RPE_0529"/>
<evidence type="ECO:0000259" key="2">
    <source>
        <dbReference type="PROSITE" id="PS50983"/>
    </source>
</evidence>
<dbReference type="Pfam" id="PF01497">
    <property type="entry name" value="Peripla_BP_2"/>
    <property type="match status" value="1"/>
</dbReference>
<dbReference type="InterPro" id="IPR050902">
    <property type="entry name" value="ABC_Transporter_SBP"/>
</dbReference>
<dbReference type="AlphaFoldDB" id="Q07U96"/>
<dbReference type="EMBL" id="CP000463">
    <property type="protein sequence ID" value="ABJ04488.1"/>
    <property type="molecule type" value="Genomic_DNA"/>
</dbReference>
<dbReference type="eggNOG" id="COG0614">
    <property type="taxonomic scope" value="Bacteria"/>
</dbReference>
<dbReference type="InterPro" id="IPR002491">
    <property type="entry name" value="ABC_transptr_periplasmic_BD"/>
</dbReference>
<feature type="signal peptide" evidence="1">
    <location>
        <begin position="1"/>
        <end position="21"/>
    </location>
</feature>
<dbReference type="PANTHER" id="PTHR30535:SF4">
    <property type="entry name" value="HEMIN-BINDING PERIPLASMIC PROTEIN HMUT"/>
    <property type="match status" value="1"/>
</dbReference>
<organism evidence="3">
    <name type="scientific">Rhodopseudomonas palustris (strain BisA53)</name>
    <dbReference type="NCBI Taxonomy" id="316055"/>
    <lineage>
        <taxon>Bacteria</taxon>
        <taxon>Pseudomonadati</taxon>
        <taxon>Pseudomonadota</taxon>
        <taxon>Alphaproteobacteria</taxon>
        <taxon>Hyphomicrobiales</taxon>
        <taxon>Nitrobacteraceae</taxon>
        <taxon>Rhodopseudomonas</taxon>
    </lineage>
</organism>
<dbReference type="PANTHER" id="PTHR30535">
    <property type="entry name" value="VITAMIN B12-BINDING PROTEIN"/>
    <property type="match status" value="1"/>
</dbReference>
<feature type="domain" description="Fe/B12 periplasmic-binding" evidence="2">
    <location>
        <begin position="26"/>
        <end position="278"/>
    </location>
</feature>
<feature type="chain" id="PRO_5004165904" evidence="1">
    <location>
        <begin position="22"/>
        <end position="278"/>
    </location>
</feature>
<keyword evidence="1" id="KW-0732">Signal</keyword>
<evidence type="ECO:0000256" key="1">
    <source>
        <dbReference type="SAM" id="SignalP"/>
    </source>
</evidence>
<sequence>MRRAALFAMAGGWLAATAAQAAPLPRIASTNVCTDQLLMTLADPPQIAGLSPYSRDPAQSWLAAEAHRFRKLSGNAEDLLMLRPDLVVSGSYDKRATRELLKQQGVHLVAFNVVPESLDEVKAQIRQMAALTGHPDRAAAEVARLDQAIAGARRAVAQKPLKVLPLWRRGWVSGQGSLINLLFAEIGLANAAGDLGIASGGFASLEAIIKARPDLILVADGGDFAEDEGTALLLHPALEKFYPASKRIIIPERLTVCGGVMLADALDLLVKELARVAR</sequence>
<reference evidence="3" key="1">
    <citation type="submission" date="2006-09" db="EMBL/GenBank/DDBJ databases">
        <title>Complete sequence of Rhodopseudomonas palustris BisA53.</title>
        <authorList>
            <consortium name="US DOE Joint Genome Institute"/>
            <person name="Copeland A."/>
            <person name="Lucas S."/>
            <person name="Lapidus A."/>
            <person name="Barry K."/>
            <person name="Detter J.C."/>
            <person name="Glavina del Rio T."/>
            <person name="Hammon N."/>
            <person name="Israni S."/>
            <person name="Dalin E."/>
            <person name="Tice H."/>
            <person name="Pitluck S."/>
            <person name="Chain P."/>
            <person name="Malfatti S."/>
            <person name="Shin M."/>
            <person name="Vergez L."/>
            <person name="Schmutz J."/>
            <person name="Larimer F."/>
            <person name="Land M."/>
            <person name="Hauser L."/>
            <person name="Pelletier D.A."/>
            <person name="Kyrpides N."/>
            <person name="Kim E."/>
            <person name="Harwood C.S."/>
            <person name="Oda Y."/>
            <person name="Richardson P."/>
        </authorList>
    </citation>
    <scope>NUCLEOTIDE SEQUENCE [LARGE SCALE GENOMIC DNA]</scope>
    <source>
        <strain evidence="3">BisA53</strain>
    </source>
</reference>
<protein>
    <submittedName>
        <fullName evidence="3">Periplasmic binding protein</fullName>
    </submittedName>
</protein>
<proteinExistence type="predicted"/>
<dbReference type="PROSITE" id="PS50983">
    <property type="entry name" value="FE_B12_PBP"/>
    <property type="match status" value="1"/>
</dbReference>
<dbReference type="Gene3D" id="3.40.50.1980">
    <property type="entry name" value="Nitrogenase molybdenum iron protein domain"/>
    <property type="match status" value="2"/>
</dbReference>